<keyword evidence="1" id="KW-0560">Oxidoreductase</keyword>
<dbReference type="RefSeq" id="WP_345598147.1">
    <property type="nucleotide sequence ID" value="NZ_BAABCQ010000329.1"/>
</dbReference>
<gene>
    <name evidence="2" type="ORF">GCM10022384_70360</name>
</gene>
<dbReference type="Proteomes" id="UP001500034">
    <property type="component" value="Unassembled WGS sequence"/>
</dbReference>
<name>A0ABP7SXN5_9ACTN</name>
<comment type="caution">
    <text evidence="2">The sequence shown here is derived from an EMBL/GenBank/DDBJ whole genome shotgun (WGS) entry which is preliminary data.</text>
</comment>
<keyword evidence="3" id="KW-1185">Reference proteome</keyword>
<dbReference type="InterPro" id="IPR025337">
    <property type="entry name" value="Questin_oxidase-like"/>
</dbReference>
<accession>A0ABP7SXN5</accession>
<evidence type="ECO:0000313" key="2">
    <source>
        <dbReference type="EMBL" id="GAA4018035.1"/>
    </source>
</evidence>
<proteinExistence type="predicted"/>
<dbReference type="EMBL" id="BAABCQ010000329">
    <property type="protein sequence ID" value="GAA4018035.1"/>
    <property type="molecule type" value="Genomic_DNA"/>
</dbReference>
<sequence>MSDDESVLMEAYQRFHATGPEWGGHHLSNHGPMAVEAMVRHGYADTVHRWIDNYTQRLEEPPRGLAPVTEDDWREALGDLKRVADWTTLFQRELAERPWREVLATWWPRLMPGIIGGTAHGAIRVAHLVHSLMAAEADSGSGSGSAGGPIDDNPRLVELADGLGYWAACWRPVTGEPSRRTGSLTAAGALAAVPSVADQQKGVPYRVGQLATTDGWQSALGGLRAVDDPEQVPALLSQLTDASVVHYLSYSHGQAVMLVHASTAPTAVLRVLPALPRELWVPSADAAWHASAALTAAASPPQAVDASELAVHTDGVTTAEDAMARAIDHGDEHVIKFADTAVEAFARTGERDALAAVSRCVEMISHAEASGRSRIDGRGSST</sequence>
<dbReference type="Pfam" id="PF14027">
    <property type="entry name" value="Questin_oxidase"/>
    <property type="match status" value="1"/>
</dbReference>
<reference evidence="3" key="1">
    <citation type="journal article" date="2019" name="Int. J. Syst. Evol. Microbiol.">
        <title>The Global Catalogue of Microorganisms (GCM) 10K type strain sequencing project: providing services to taxonomists for standard genome sequencing and annotation.</title>
        <authorList>
            <consortium name="The Broad Institute Genomics Platform"/>
            <consortium name="The Broad Institute Genome Sequencing Center for Infectious Disease"/>
            <person name="Wu L."/>
            <person name="Ma J."/>
        </authorList>
    </citation>
    <scope>NUCLEOTIDE SEQUENCE [LARGE SCALE GENOMIC DNA]</scope>
    <source>
        <strain evidence="3">JCM 17027</strain>
    </source>
</reference>
<organism evidence="2 3">
    <name type="scientific">Streptomyces marokkonensis</name>
    <dbReference type="NCBI Taxonomy" id="324855"/>
    <lineage>
        <taxon>Bacteria</taxon>
        <taxon>Bacillati</taxon>
        <taxon>Actinomycetota</taxon>
        <taxon>Actinomycetes</taxon>
        <taxon>Kitasatosporales</taxon>
        <taxon>Streptomycetaceae</taxon>
        <taxon>Streptomyces</taxon>
    </lineage>
</organism>
<evidence type="ECO:0000256" key="1">
    <source>
        <dbReference type="ARBA" id="ARBA00023002"/>
    </source>
</evidence>
<evidence type="ECO:0000313" key="3">
    <source>
        <dbReference type="Proteomes" id="UP001500034"/>
    </source>
</evidence>
<protein>
    <submittedName>
        <fullName evidence="2">Questin oxidase family protein</fullName>
    </submittedName>
</protein>